<dbReference type="SMART" id="SM00744">
    <property type="entry name" value="RINGv"/>
    <property type="match status" value="1"/>
</dbReference>
<dbReference type="GO" id="GO:0004842">
    <property type="term" value="F:ubiquitin-protein transferase activity"/>
    <property type="evidence" value="ECO:0007669"/>
    <property type="project" value="TreeGrafter"/>
</dbReference>
<evidence type="ECO:0000256" key="5">
    <source>
        <dbReference type="ARBA" id="ARBA00022771"/>
    </source>
</evidence>
<keyword evidence="14" id="KW-1185">Reference proteome</keyword>
<dbReference type="GO" id="GO:0005524">
    <property type="term" value="F:ATP binding"/>
    <property type="evidence" value="ECO:0007669"/>
    <property type="project" value="InterPro"/>
</dbReference>
<dbReference type="OMA" id="ICHEGNN"/>
<keyword evidence="8 11" id="KW-1133">Transmembrane helix</keyword>
<evidence type="ECO:0000256" key="10">
    <source>
        <dbReference type="SAM" id="MobiDB-lite"/>
    </source>
</evidence>
<gene>
    <name evidence="13" type="ORF">EmuJ_000154000</name>
</gene>
<sequence>MDRKLRCNGLDGLEENGKCGCERKEVVHHHMAEVVEEEPRQSREWIGTSSGRFTTLLRSSLRLSAPAKKKLKLTSPNAPTTASVSPCLASHGTGSPQRIETTASISNRDFPFCRICHESTNDVALDSCGRLIAPCLCDGSLKYVHEKCVQRWIEISQLSRCELCHFEYETRRYTKPIREWKFFSMDCRDLRKLFCFITIYLLIQACVSWALYALISNLSSTGISSSERNWQFWLKVFVVFVGMFSVGVFAYVQTRYCCDICQRWRQLNRVCVVREPPKERIAKMRREQRLPSNQFCIVHEMDTFTAMP</sequence>
<dbReference type="PANTHER" id="PTHR46065:SF3">
    <property type="entry name" value="FI20425P1"/>
    <property type="match status" value="1"/>
</dbReference>
<keyword evidence="5" id="KW-0863">Zinc-finger</keyword>
<dbReference type="PANTHER" id="PTHR46065">
    <property type="entry name" value="E3 UBIQUITIN-PROTEIN LIGASE MARCH 2/3 FAMILY MEMBER"/>
    <property type="match status" value="1"/>
</dbReference>
<reference evidence="13" key="1">
    <citation type="journal article" date="2013" name="Nature">
        <title>The genomes of four tapeworm species reveal adaptations to parasitism.</title>
        <authorList>
            <person name="Tsai I.J."/>
            <person name="Zarowiecki M."/>
            <person name="Holroyd N."/>
            <person name="Garciarrubio A."/>
            <person name="Sanchez-Flores A."/>
            <person name="Brooks K.L."/>
            <person name="Tracey A."/>
            <person name="Bobes R.J."/>
            <person name="Fragoso G."/>
            <person name="Sciutto E."/>
            <person name="Aslett M."/>
            <person name="Beasley H."/>
            <person name="Bennett H.M."/>
            <person name="Cai J."/>
            <person name="Camicia F."/>
            <person name="Clark R."/>
            <person name="Cucher M."/>
            <person name="De Silva N."/>
            <person name="Day T.A."/>
            <person name="Deplazes P."/>
            <person name="Estrada K."/>
            <person name="Fernandez C."/>
            <person name="Holland P.W."/>
            <person name="Hou J."/>
            <person name="Hu S."/>
            <person name="Huckvale T."/>
            <person name="Hung S.S."/>
            <person name="Kamenetzky L."/>
            <person name="Keane J.A."/>
            <person name="Kiss F."/>
            <person name="Koziol U."/>
            <person name="Lambert O."/>
            <person name="Liu K."/>
            <person name="Luo X."/>
            <person name="Luo Y."/>
            <person name="Macchiaroli N."/>
            <person name="Nichol S."/>
            <person name="Paps J."/>
            <person name="Parkinson J."/>
            <person name="Pouchkina-Stantcheva N."/>
            <person name="Riddiford N."/>
            <person name="Rosenzvit M."/>
            <person name="Salinas G."/>
            <person name="Wasmuth J.D."/>
            <person name="Zamanian M."/>
            <person name="Zheng Y."/>
            <person name="Cai X."/>
            <person name="Soberon X."/>
            <person name="Olson P.D."/>
            <person name="Laclette J.P."/>
            <person name="Brehm K."/>
            <person name="Berriman M."/>
            <person name="Garciarrubio A."/>
            <person name="Bobes R.J."/>
            <person name="Fragoso G."/>
            <person name="Sanchez-Flores A."/>
            <person name="Estrada K."/>
            <person name="Cevallos M.A."/>
            <person name="Morett E."/>
            <person name="Gonzalez V."/>
            <person name="Portillo T."/>
            <person name="Ochoa-Leyva A."/>
            <person name="Jose M.V."/>
            <person name="Sciutto E."/>
            <person name="Landa A."/>
            <person name="Jimenez L."/>
            <person name="Valdes V."/>
            <person name="Carrero J.C."/>
            <person name="Larralde C."/>
            <person name="Morales-Montor J."/>
            <person name="Limon-Lason J."/>
            <person name="Soberon X."/>
            <person name="Laclette J.P."/>
        </authorList>
    </citation>
    <scope>NUCLEOTIDE SEQUENCE [LARGE SCALE GENOMIC DNA]</scope>
</reference>
<feature type="compositionally biased region" description="Polar residues" evidence="10">
    <location>
        <begin position="74"/>
        <end position="84"/>
    </location>
</feature>
<evidence type="ECO:0000313" key="14">
    <source>
        <dbReference type="Proteomes" id="UP000017246"/>
    </source>
</evidence>
<organism evidence="13 14">
    <name type="scientific">Echinococcus multilocularis</name>
    <name type="common">Fox tapeworm</name>
    <dbReference type="NCBI Taxonomy" id="6211"/>
    <lineage>
        <taxon>Eukaryota</taxon>
        <taxon>Metazoa</taxon>
        <taxon>Spiralia</taxon>
        <taxon>Lophotrochozoa</taxon>
        <taxon>Platyhelminthes</taxon>
        <taxon>Cestoda</taxon>
        <taxon>Eucestoda</taxon>
        <taxon>Cyclophyllidea</taxon>
        <taxon>Taeniidae</taxon>
        <taxon>Echinococcus</taxon>
    </lineage>
</organism>
<dbReference type="EMBL" id="LN902846">
    <property type="protein sequence ID" value="CDI97739.1"/>
    <property type="molecule type" value="Genomic_DNA"/>
</dbReference>
<keyword evidence="4" id="KW-0479">Metal-binding</keyword>
<comment type="subcellular location">
    <subcellularLocation>
        <location evidence="1">Membrane</location>
        <topology evidence="1">Multi-pass membrane protein</topology>
    </subcellularLocation>
</comment>
<evidence type="ECO:0000313" key="13">
    <source>
        <dbReference type="EMBL" id="CDI97739.1"/>
    </source>
</evidence>
<dbReference type="InterPro" id="IPR011016">
    <property type="entry name" value="Znf_RING-CH"/>
</dbReference>
<keyword evidence="3 11" id="KW-0812">Transmembrane</keyword>
<dbReference type="Proteomes" id="UP000017246">
    <property type="component" value="Unassembled WGS sequence"/>
</dbReference>
<evidence type="ECO:0000256" key="3">
    <source>
        <dbReference type="ARBA" id="ARBA00022692"/>
    </source>
</evidence>
<dbReference type="eggNOG" id="KOG1609">
    <property type="taxonomic scope" value="Eukaryota"/>
</dbReference>
<feature type="region of interest" description="Disordered" evidence="10">
    <location>
        <begin position="70"/>
        <end position="98"/>
    </location>
</feature>
<dbReference type="STRING" id="6211.A0A087VZZ9"/>
<evidence type="ECO:0000256" key="2">
    <source>
        <dbReference type="ARBA" id="ARBA00022679"/>
    </source>
</evidence>
<keyword evidence="6" id="KW-0833">Ubl conjugation pathway</keyword>
<proteinExistence type="predicted"/>
<keyword evidence="7" id="KW-0862">Zinc</keyword>
<evidence type="ECO:0000256" key="1">
    <source>
        <dbReference type="ARBA" id="ARBA00004141"/>
    </source>
</evidence>
<accession>A0A087VZZ9</accession>
<dbReference type="InterPro" id="IPR036640">
    <property type="entry name" value="ABC1_TM_sf"/>
</dbReference>
<keyword evidence="2" id="KW-0808">Transferase</keyword>
<feature type="transmembrane region" description="Helical" evidence="11">
    <location>
        <begin position="232"/>
        <end position="252"/>
    </location>
</feature>
<dbReference type="SUPFAM" id="SSF90123">
    <property type="entry name" value="ABC transporter transmembrane region"/>
    <property type="match status" value="1"/>
</dbReference>
<keyword evidence="9 11" id="KW-0472">Membrane</keyword>
<evidence type="ECO:0000259" key="12">
    <source>
        <dbReference type="PROSITE" id="PS51292"/>
    </source>
</evidence>
<evidence type="ECO:0000256" key="7">
    <source>
        <dbReference type="ARBA" id="ARBA00022833"/>
    </source>
</evidence>
<dbReference type="GO" id="GO:0016567">
    <property type="term" value="P:protein ubiquitination"/>
    <property type="evidence" value="ECO:0007669"/>
    <property type="project" value="TreeGrafter"/>
</dbReference>
<dbReference type="GO" id="GO:0008270">
    <property type="term" value="F:zinc ion binding"/>
    <property type="evidence" value="ECO:0007669"/>
    <property type="project" value="UniProtKB-KW"/>
</dbReference>
<evidence type="ECO:0000256" key="4">
    <source>
        <dbReference type="ARBA" id="ARBA00022723"/>
    </source>
</evidence>
<dbReference type="OrthoDB" id="264354at2759"/>
<reference evidence="13" key="2">
    <citation type="submission" date="2015-11" db="EMBL/GenBank/DDBJ databases">
        <authorList>
            <person name="Zhang Y."/>
            <person name="Guo Z."/>
        </authorList>
    </citation>
    <scope>NUCLEOTIDE SEQUENCE</scope>
</reference>
<evidence type="ECO:0000256" key="6">
    <source>
        <dbReference type="ARBA" id="ARBA00022786"/>
    </source>
</evidence>
<evidence type="ECO:0000256" key="8">
    <source>
        <dbReference type="ARBA" id="ARBA00022989"/>
    </source>
</evidence>
<dbReference type="Gene3D" id="3.30.40.10">
    <property type="entry name" value="Zinc/RING finger domain, C3HC4 (zinc finger)"/>
    <property type="match status" value="1"/>
</dbReference>
<dbReference type="SUPFAM" id="SSF57850">
    <property type="entry name" value="RING/U-box"/>
    <property type="match status" value="1"/>
</dbReference>
<dbReference type="InterPro" id="IPR013083">
    <property type="entry name" value="Znf_RING/FYVE/PHD"/>
</dbReference>
<feature type="transmembrane region" description="Helical" evidence="11">
    <location>
        <begin position="193"/>
        <end position="212"/>
    </location>
</feature>
<feature type="domain" description="RING-CH-type" evidence="12">
    <location>
        <begin position="105"/>
        <end position="171"/>
    </location>
</feature>
<name>A0A087VZZ9_ECHMU</name>
<evidence type="ECO:0000256" key="9">
    <source>
        <dbReference type="ARBA" id="ARBA00023136"/>
    </source>
</evidence>
<dbReference type="GO" id="GO:0016020">
    <property type="term" value="C:membrane"/>
    <property type="evidence" value="ECO:0007669"/>
    <property type="project" value="UniProtKB-SubCell"/>
</dbReference>
<dbReference type="AlphaFoldDB" id="A0A087VZZ9"/>
<dbReference type="PROSITE" id="PS51292">
    <property type="entry name" value="ZF_RING_CH"/>
    <property type="match status" value="1"/>
</dbReference>
<dbReference type="Pfam" id="PF12906">
    <property type="entry name" value="RINGv"/>
    <property type="match status" value="1"/>
</dbReference>
<protein>
    <submittedName>
        <fullName evidence="13">E3 ubiquitin protein ligase MARCH8</fullName>
    </submittedName>
</protein>
<evidence type="ECO:0000256" key="11">
    <source>
        <dbReference type="SAM" id="Phobius"/>
    </source>
</evidence>